<dbReference type="Proteomes" id="UP000305398">
    <property type="component" value="Chromosome"/>
</dbReference>
<proteinExistence type="predicted"/>
<evidence type="ECO:0000313" key="1">
    <source>
        <dbReference type="EMBL" id="QDA58881.1"/>
    </source>
</evidence>
<name>A0A5B7ZUT2_9BACT</name>
<gene>
    <name evidence="1" type="ORF">FHG12_01655</name>
</gene>
<dbReference type="AlphaFoldDB" id="A0A5B7ZUT2"/>
<protein>
    <recommendedName>
        <fullName evidence="3">Glycosyltransferase family 2 protein</fullName>
    </recommendedName>
</protein>
<keyword evidence="2" id="KW-1185">Reference proteome</keyword>
<accession>A0A5B7ZUT2</accession>
<dbReference type="EMBL" id="CP040896">
    <property type="protein sequence ID" value="QDA58881.1"/>
    <property type="molecule type" value="Genomic_DNA"/>
</dbReference>
<dbReference type="RefSeq" id="WP_139513943.1">
    <property type="nucleotide sequence ID" value="NZ_CP040896.1"/>
</dbReference>
<organism evidence="1 2">
    <name type="scientific">Hymenobacter jejuensis</name>
    <dbReference type="NCBI Taxonomy" id="2502781"/>
    <lineage>
        <taxon>Bacteria</taxon>
        <taxon>Pseudomonadati</taxon>
        <taxon>Bacteroidota</taxon>
        <taxon>Cytophagia</taxon>
        <taxon>Cytophagales</taxon>
        <taxon>Hymenobacteraceae</taxon>
        <taxon>Hymenobacter</taxon>
    </lineage>
</organism>
<dbReference type="OrthoDB" id="8807075at2"/>
<dbReference type="KEGG" id="hyj:FHG12_01655"/>
<reference evidence="1 2" key="1">
    <citation type="submission" date="2019-06" db="EMBL/GenBank/DDBJ databases">
        <authorList>
            <person name="Srinivasan S."/>
        </authorList>
    </citation>
    <scope>NUCLEOTIDE SEQUENCE [LARGE SCALE GENOMIC DNA]</scope>
    <source>
        <strain evidence="1 2">17J68-5</strain>
    </source>
</reference>
<evidence type="ECO:0000313" key="2">
    <source>
        <dbReference type="Proteomes" id="UP000305398"/>
    </source>
</evidence>
<sequence length="271" mass="31442">MTSPSQPSFAVFVSSTDSYSDCWEPFFILFADYWPDYKGTIYLNTETKDFKFPGLNIICTQVARFAGTNTIVSGKRIKLALQHVVKEEVILYLNEDIFLHDRVRSDVMNELVACMHDHNLLYIGVTDHANHGPFRPSPYPLLWEIDSSDPYVFSAMPSLWNVKRMGRYFRAHEDPWQTEYYIARRIRKANDKTYTIDRTQFDYPAHAILPFAPTTGVYRGTWVADVVVDLFAQHGIRVDYSQRGFFDPAVSYPPPFRPLWRKAVSVVRSMI</sequence>
<evidence type="ECO:0008006" key="3">
    <source>
        <dbReference type="Google" id="ProtNLM"/>
    </source>
</evidence>